<keyword evidence="1" id="KW-0500">Molybdenum</keyword>
<dbReference type="InterPro" id="IPR037165">
    <property type="entry name" value="AldOxase/xan_DH_Mopterin-bd_sf"/>
</dbReference>
<gene>
    <name evidence="4" type="ORF">Pth03_17480</name>
</gene>
<accession>A0A8J3XUJ8</accession>
<dbReference type="SMART" id="SM01008">
    <property type="entry name" value="Ald_Xan_dh_C"/>
    <property type="match status" value="1"/>
</dbReference>
<comment type="caution">
    <text evidence="4">The sequence shown here is derived from an EMBL/GenBank/DDBJ whole genome shotgun (WGS) entry which is preliminary data.</text>
</comment>
<dbReference type="SUPFAM" id="SSF56003">
    <property type="entry name" value="Molybdenum cofactor-binding domain"/>
    <property type="match status" value="1"/>
</dbReference>
<evidence type="ECO:0000313" key="4">
    <source>
        <dbReference type="EMBL" id="GII53359.1"/>
    </source>
</evidence>
<dbReference type="AlphaFoldDB" id="A0A8J3XUJ8"/>
<dbReference type="InterPro" id="IPR016208">
    <property type="entry name" value="Ald_Oxase/xanthine_DH-like"/>
</dbReference>
<sequence length="710" mass="75061">MTVTSAGPSAVGAALDRKDGPLKVRGAATYAGEWPVDNPAYLYPLQATIAAGRITGVDASAALDLPGVLGVITHVNAPKLAWATDPEVAVLQSDEVAWRGQIVGAVVAETLETARHAAGLVRLAYEQRPHDTELRADRHDLHRPQHAALFGAAPGDLQDGSPADSALGDVDAGLAEAAFTLDATYTTPMNHHNPMEPHTGIAVWTDDEITLYCSSQGVHLHRSLLAGAFGVDAARIRAISPHVGGGFGSKVYPVVWGTLALMGAQLVPGRPVKFALTRQQMFALVGYRPATIQRVRLGADSDGRLTAIAHDVIQQTARAKEYAEQTVGATRAMYAAPNRSTTTRVAALDVPVPTIMRGPGEATGMFALESAMDEMASAAGLDPIEFRIRNEPAVHPEHGLPFSTRNLVACLREGARRFGWEGRDPAPLSRRENDWLVGTGVASSIYPSPRLPGNSASIHADADGRYTVRIGAADIGTGTWTALTQIAAEALGVGVEDVNLEIGDTSLPVASSAGFSSGINCWGSTIYAAADELRKLLDSEHGGMVPAEGIEASADMPDNPYMEQFAMYSFGAQFAEVRVHEDTGEIRVPRLLGVFDAGRIINPKTARSQLIGGMTQGLSMALHEASVIDPRFGHVVNNDLGGYHFASNADVGSVEVHYLEERDPYTNPMGSKGIGEVCIVGTAAAIANAVHHATGVRVRDLPITLDKLIV</sequence>
<name>A0A8J3XUJ8_9ACTN</name>
<evidence type="ECO:0000256" key="1">
    <source>
        <dbReference type="ARBA" id="ARBA00022505"/>
    </source>
</evidence>
<evidence type="ECO:0000259" key="3">
    <source>
        <dbReference type="SMART" id="SM01008"/>
    </source>
</evidence>
<dbReference type="GO" id="GO:0005506">
    <property type="term" value="F:iron ion binding"/>
    <property type="evidence" value="ECO:0007669"/>
    <property type="project" value="InterPro"/>
</dbReference>
<evidence type="ECO:0000313" key="5">
    <source>
        <dbReference type="Proteomes" id="UP000605992"/>
    </source>
</evidence>
<protein>
    <submittedName>
        <fullName evidence="4">Xanthine dehydrogenase</fullName>
    </submittedName>
</protein>
<dbReference type="Gene3D" id="3.30.365.10">
    <property type="entry name" value="Aldehyde oxidase/xanthine dehydrogenase, molybdopterin binding domain"/>
    <property type="match status" value="4"/>
</dbReference>
<dbReference type="Gene3D" id="3.90.1170.50">
    <property type="entry name" value="Aldehyde oxidase/xanthine dehydrogenase, a/b hammerhead"/>
    <property type="match status" value="1"/>
</dbReference>
<dbReference type="InterPro" id="IPR000674">
    <property type="entry name" value="Ald_Oxase/Xan_DH_a/b"/>
</dbReference>
<dbReference type="EMBL" id="BOOR01000008">
    <property type="protein sequence ID" value="GII53359.1"/>
    <property type="molecule type" value="Genomic_DNA"/>
</dbReference>
<dbReference type="InterPro" id="IPR046867">
    <property type="entry name" value="AldOxase/xan_DH_MoCoBD2"/>
</dbReference>
<dbReference type="PANTHER" id="PTHR11908:SF132">
    <property type="entry name" value="ALDEHYDE OXIDASE 1-RELATED"/>
    <property type="match status" value="1"/>
</dbReference>
<dbReference type="Proteomes" id="UP000605992">
    <property type="component" value="Unassembled WGS sequence"/>
</dbReference>
<dbReference type="SUPFAM" id="SSF54665">
    <property type="entry name" value="CO dehydrogenase molybdoprotein N-domain-like"/>
    <property type="match status" value="1"/>
</dbReference>
<dbReference type="InterPro" id="IPR036856">
    <property type="entry name" value="Ald_Oxase/Xan_DH_a/b_sf"/>
</dbReference>
<reference evidence="4" key="1">
    <citation type="submission" date="2021-01" db="EMBL/GenBank/DDBJ databases">
        <title>Whole genome shotgun sequence of Planotetraspora thailandica NBRC 104271.</title>
        <authorList>
            <person name="Komaki H."/>
            <person name="Tamura T."/>
        </authorList>
    </citation>
    <scope>NUCLEOTIDE SEQUENCE</scope>
    <source>
        <strain evidence="4">NBRC 104271</strain>
    </source>
</reference>
<keyword evidence="2" id="KW-0560">Oxidoreductase</keyword>
<dbReference type="Pfam" id="PF01315">
    <property type="entry name" value="Ald_Xan_dh_C"/>
    <property type="match status" value="1"/>
</dbReference>
<feature type="domain" description="Aldehyde oxidase/xanthine dehydrogenase a/b hammerhead" evidence="3">
    <location>
        <begin position="25"/>
        <end position="129"/>
    </location>
</feature>
<organism evidence="4 5">
    <name type="scientific">Planotetraspora thailandica</name>
    <dbReference type="NCBI Taxonomy" id="487172"/>
    <lineage>
        <taxon>Bacteria</taxon>
        <taxon>Bacillati</taxon>
        <taxon>Actinomycetota</taxon>
        <taxon>Actinomycetes</taxon>
        <taxon>Streptosporangiales</taxon>
        <taxon>Streptosporangiaceae</taxon>
        <taxon>Planotetraspora</taxon>
    </lineage>
</organism>
<dbReference type="PANTHER" id="PTHR11908">
    <property type="entry name" value="XANTHINE DEHYDROGENASE"/>
    <property type="match status" value="1"/>
</dbReference>
<dbReference type="Pfam" id="PF02738">
    <property type="entry name" value="MoCoBD_1"/>
    <property type="match status" value="1"/>
</dbReference>
<evidence type="ECO:0000256" key="2">
    <source>
        <dbReference type="ARBA" id="ARBA00023002"/>
    </source>
</evidence>
<dbReference type="InterPro" id="IPR008274">
    <property type="entry name" value="AldOxase/xan_DH_MoCoBD1"/>
</dbReference>
<keyword evidence="5" id="KW-1185">Reference proteome</keyword>
<proteinExistence type="predicted"/>
<dbReference type="GO" id="GO:0016491">
    <property type="term" value="F:oxidoreductase activity"/>
    <property type="evidence" value="ECO:0007669"/>
    <property type="project" value="UniProtKB-KW"/>
</dbReference>
<dbReference type="RefSeq" id="WP_203943592.1">
    <property type="nucleotide sequence ID" value="NZ_BOOR01000008.1"/>
</dbReference>
<dbReference type="Pfam" id="PF20256">
    <property type="entry name" value="MoCoBD_2"/>
    <property type="match status" value="2"/>
</dbReference>